<organism evidence="6 7">
    <name type="scientific">Tsuneonella suprasediminis</name>
    <dbReference type="NCBI Taxonomy" id="2306996"/>
    <lineage>
        <taxon>Bacteria</taxon>
        <taxon>Pseudomonadati</taxon>
        <taxon>Pseudomonadota</taxon>
        <taxon>Alphaproteobacteria</taxon>
        <taxon>Sphingomonadales</taxon>
        <taxon>Erythrobacteraceae</taxon>
        <taxon>Tsuneonella</taxon>
    </lineage>
</organism>
<comment type="caution">
    <text evidence="6">The sequence shown here is derived from an EMBL/GenBank/DDBJ whole genome shotgun (WGS) entry which is preliminary data.</text>
</comment>
<feature type="transmembrane region" description="Helical" evidence="4">
    <location>
        <begin position="356"/>
        <end position="376"/>
    </location>
</feature>
<feature type="transmembrane region" description="Helical" evidence="4">
    <location>
        <begin position="234"/>
        <end position="252"/>
    </location>
</feature>
<dbReference type="PROSITE" id="PS50850">
    <property type="entry name" value="MFS"/>
    <property type="match status" value="1"/>
</dbReference>
<dbReference type="RefSeq" id="WP_120107683.1">
    <property type="nucleotide sequence ID" value="NZ_RAHJ01000014.1"/>
</dbReference>
<feature type="transmembrane region" description="Helical" evidence="4">
    <location>
        <begin position="382"/>
        <end position="402"/>
    </location>
</feature>
<dbReference type="OrthoDB" id="7428510at2"/>
<dbReference type="PANTHER" id="PTHR23528">
    <property type="match status" value="1"/>
</dbReference>
<feature type="transmembrane region" description="Helical" evidence="4">
    <location>
        <begin position="114"/>
        <end position="136"/>
    </location>
</feature>
<protein>
    <submittedName>
        <fullName evidence="6">MFS transporter</fullName>
    </submittedName>
</protein>
<dbReference type="CDD" id="cd06174">
    <property type="entry name" value="MFS"/>
    <property type="match status" value="1"/>
</dbReference>
<dbReference type="InterPro" id="IPR036259">
    <property type="entry name" value="MFS_trans_sf"/>
</dbReference>
<dbReference type="InterPro" id="IPR020846">
    <property type="entry name" value="MFS_dom"/>
</dbReference>
<feature type="transmembrane region" description="Helical" evidence="4">
    <location>
        <begin position="264"/>
        <end position="285"/>
    </location>
</feature>
<dbReference type="SUPFAM" id="SSF103473">
    <property type="entry name" value="MFS general substrate transporter"/>
    <property type="match status" value="1"/>
</dbReference>
<evidence type="ECO:0000256" key="1">
    <source>
        <dbReference type="ARBA" id="ARBA00022692"/>
    </source>
</evidence>
<feature type="transmembrane region" description="Helical" evidence="4">
    <location>
        <begin position="317"/>
        <end position="335"/>
    </location>
</feature>
<feature type="transmembrane region" description="Helical" evidence="4">
    <location>
        <begin position="148"/>
        <end position="168"/>
    </location>
</feature>
<feature type="transmembrane region" description="Helical" evidence="4">
    <location>
        <begin position="174"/>
        <end position="195"/>
    </location>
</feature>
<feature type="domain" description="Major facilitator superfamily (MFS) profile" evidence="5">
    <location>
        <begin position="22"/>
        <end position="407"/>
    </location>
</feature>
<gene>
    <name evidence="6" type="ORF">D6858_04910</name>
</gene>
<keyword evidence="1 4" id="KW-0812">Transmembrane</keyword>
<evidence type="ECO:0000313" key="7">
    <source>
        <dbReference type="Proteomes" id="UP000284322"/>
    </source>
</evidence>
<feature type="transmembrane region" description="Helical" evidence="4">
    <location>
        <begin position="89"/>
        <end position="108"/>
    </location>
</feature>
<feature type="transmembrane region" description="Helical" evidence="4">
    <location>
        <begin position="58"/>
        <end position="77"/>
    </location>
</feature>
<evidence type="ECO:0000313" key="6">
    <source>
        <dbReference type="EMBL" id="RJX69221.1"/>
    </source>
</evidence>
<evidence type="ECO:0000256" key="3">
    <source>
        <dbReference type="ARBA" id="ARBA00023136"/>
    </source>
</evidence>
<dbReference type="InterPro" id="IPR011701">
    <property type="entry name" value="MFS"/>
</dbReference>
<dbReference type="Pfam" id="PF07690">
    <property type="entry name" value="MFS_1"/>
    <property type="match status" value="1"/>
</dbReference>
<dbReference type="Proteomes" id="UP000284322">
    <property type="component" value="Unassembled WGS sequence"/>
</dbReference>
<dbReference type="GO" id="GO:0022857">
    <property type="term" value="F:transmembrane transporter activity"/>
    <property type="evidence" value="ECO:0007669"/>
    <property type="project" value="InterPro"/>
</dbReference>
<keyword evidence="2 4" id="KW-1133">Transmembrane helix</keyword>
<sequence>MNALHDDRPPRGRGAQSTRFLVLYALAAAGGAASYAPFLSILLPLQVNAQWGAEGIRVLSYCAFIGAVAASVSNIVVGWLSDLTGSRRGWIVGGLILSSVLLLSMRFAENMSTLLAMIVVWQIGLNMMLNPLMAMAGDHIPDEQKGMLGGMLALSPAVGALVGALVTIPGFADAGLRATLITAITTLLIVPLLAFGRPVAIPALVTPVAADTASGTLPPLITGHAVRRMWLSRLLIQIGEATMFAFLLMWFISLDHTLTESFTARLFTVVLFAAVPLAMAVGQWSDRAGKPFMPLVVLSGIAACGMLTIALSTTSTGGAIGYVIFGLSAGVFLALHSGQTLRILPRPQTRGRDLGLFNLTNTVPSLIMPWLTLALVPLFGFGTLFMILAGLCAIACVLLATIRGKATA</sequence>
<name>A0A419R3X9_9SPHN</name>
<evidence type="ECO:0000256" key="2">
    <source>
        <dbReference type="ARBA" id="ARBA00022989"/>
    </source>
</evidence>
<reference evidence="6 7" key="1">
    <citation type="submission" date="2018-09" db="EMBL/GenBank/DDBJ databases">
        <title>Altererythrobacter sp.Ery1 and Ery12, the genome sequencing of novel strains in genus Alterythrobacter.</title>
        <authorList>
            <person name="Cheng H."/>
            <person name="Wu Y.-H."/>
            <person name="Fang C."/>
            <person name="Xu X.-W."/>
        </authorList>
    </citation>
    <scope>NUCLEOTIDE SEQUENCE [LARGE SCALE GENOMIC DNA]</scope>
    <source>
        <strain evidence="6 7">Ery12</strain>
    </source>
</reference>
<dbReference type="PANTHER" id="PTHR23528:SF1">
    <property type="entry name" value="MAJOR FACILITATOR SUPERFAMILY (MFS) PROFILE DOMAIN-CONTAINING PROTEIN"/>
    <property type="match status" value="1"/>
</dbReference>
<proteinExistence type="predicted"/>
<dbReference type="EMBL" id="RAHJ01000014">
    <property type="protein sequence ID" value="RJX69221.1"/>
    <property type="molecule type" value="Genomic_DNA"/>
</dbReference>
<evidence type="ECO:0000259" key="5">
    <source>
        <dbReference type="PROSITE" id="PS50850"/>
    </source>
</evidence>
<dbReference type="AlphaFoldDB" id="A0A419R3X9"/>
<keyword evidence="3 4" id="KW-0472">Membrane</keyword>
<evidence type="ECO:0000256" key="4">
    <source>
        <dbReference type="SAM" id="Phobius"/>
    </source>
</evidence>
<dbReference type="Gene3D" id="1.20.1250.20">
    <property type="entry name" value="MFS general substrate transporter like domains"/>
    <property type="match status" value="2"/>
</dbReference>
<keyword evidence="7" id="KW-1185">Reference proteome</keyword>
<accession>A0A419R3X9</accession>
<feature type="transmembrane region" description="Helical" evidence="4">
    <location>
        <begin position="21"/>
        <end position="46"/>
    </location>
</feature>
<feature type="transmembrane region" description="Helical" evidence="4">
    <location>
        <begin position="292"/>
        <end position="311"/>
    </location>
</feature>